<organism evidence="3 4">
    <name type="scientific">Entomobacter blattae</name>
    <dbReference type="NCBI Taxonomy" id="2762277"/>
    <lineage>
        <taxon>Bacteria</taxon>
        <taxon>Pseudomonadati</taxon>
        <taxon>Pseudomonadota</taxon>
        <taxon>Alphaproteobacteria</taxon>
        <taxon>Acetobacterales</taxon>
        <taxon>Acetobacteraceae</taxon>
        <taxon>Entomobacter</taxon>
    </lineage>
</organism>
<keyword evidence="1" id="KW-0812">Transmembrane</keyword>
<keyword evidence="1" id="KW-1133">Transmembrane helix</keyword>
<evidence type="ECO:0000256" key="1">
    <source>
        <dbReference type="SAM" id="Phobius"/>
    </source>
</evidence>
<protein>
    <recommendedName>
        <fullName evidence="2">Copper resistance protein D domain-containing protein</fullName>
    </recommendedName>
</protein>
<reference evidence="3 4" key="1">
    <citation type="submission" date="2020-08" db="EMBL/GenBank/DDBJ databases">
        <title>Complete genome sequence of Entomobacter blattae G55GP.</title>
        <authorList>
            <person name="Poehlein A."/>
            <person name="Guzman J."/>
            <person name="Daniel R."/>
            <person name="Vilcinskas A."/>
        </authorList>
    </citation>
    <scope>NUCLEOTIDE SEQUENCE [LARGE SCALE GENOMIC DNA]</scope>
    <source>
        <strain evidence="3 4">G55GP</strain>
    </source>
</reference>
<dbReference type="RefSeq" id="WP_203413093.1">
    <property type="nucleotide sequence ID" value="NZ_CP060244.1"/>
</dbReference>
<gene>
    <name evidence="3" type="ORF">JGUZn3_16510</name>
</gene>
<keyword evidence="1" id="KW-0472">Membrane</keyword>
<name>A0A7H1NSW2_9PROT</name>
<feature type="transmembrane region" description="Helical" evidence="1">
    <location>
        <begin position="83"/>
        <end position="106"/>
    </location>
</feature>
<dbReference type="GO" id="GO:0016020">
    <property type="term" value="C:membrane"/>
    <property type="evidence" value="ECO:0007669"/>
    <property type="project" value="InterPro"/>
</dbReference>
<feature type="domain" description="Copper resistance protein D" evidence="2">
    <location>
        <begin position="50"/>
        <end position="145"/>
    </location>
</feature>
<keyword evidence="4" id="KW-1185">Reference proteome</keyword>
<feature type="transmembrane region" description="Helical" evidence="1">
    <location>
        <begin position="55"/>
        <end position="77"/>
    </location>
</feature>
<evidence type="ECO:0000313" key="3">
    <source>
        <dbReference type="EMBL" id="QNT78872.1"/>
    </source>
</evidence>
<accession>A0A7H1NSW2</accession>
<dbReference type="Proteomes" id="UP000516349">
    <property type="component" value="Chromosome"/>
</dbReference>
<evidence type="ECO:0000313" key="4">
    <source>
        <dbReference type="Proteomes" id="UP000516349"/>
    </source>
</evidence>
<feature type="transmembrane region" description="Helical" evidence="1">
    <location>
        <begin position="126"/>
        <end position="145"/>
    </location>
</feature>
<feature type="transmembrane region" description="Helical" evidence="1">
    <location>
        <begin position="6"/>
        <end position="32"/>
    </location>
</feature>
<dbReference type="AlphaFoldDB" id="A0A7H1NSW2"/>
<dbReference type="EMBL" id="CP060244">
    <property type="protein sequence ID" value="QNT78872.1"/>
    <property type="molecule type" value="Genomic_DNA"/>
</dbReference>
<sequence length="150" mass="17195">MQGSPLWSLILFLHILCMTLWIGGGFYAIYVLRPSLTLLEKTQQASVHLQTLKRFFFLLWHVIPLTLLSGWAMIIHIGGFKNLYWPINAMQGLGLLMGIIFAIMFFGPYKKTRRAIRPQPADFAKIRKLTILNILLGFLTILMAVCSRPF</sequence>
<dbReference type="Pfam" id="PF05425">
    <property type="entry name" value="CopD"/>
    <property type="match status" value="1"/>
</dbReference>
<proteinExistence type="predicted"/>
<dbReference type="KEGG" id="ebla:JGUZn3_16510"/>
<evidence type="ECO:0000259" key="2">
    <source>
        <dbReference type="Pfam" id="PF05425"/>
    </source>
</evidence>
<dbReference type="InterPro" id="IPR008457">
    <property type="entry name" value="Cu-R_CopD_dom"/>
</dbReference>